<protein>
    <submittedName>
        <fullName evidence="2">Flavin reductase</fullName>
        <ecNumber evidence="2">1.7.-.-</ecNumber>
    </submittedName>
</protein>
<dbReference type="SUPFAM" id="SSF52218">
    <property type="entry name" value="Flavoproteins"/>
    <property type="match status" value="1"/>
</dbReference>
<dbReference type="Gene3D" id="3.40.50.360">
    <property type="match status" value="1"/>
</dbReference>
<proteinExistence type="predicted"/>
<dbReference type="GO" id="GO:0016651">
    <property type="term" value="F:oxidoreductase activity, acting on NAD(P)H"/>
    <property type="evidence" value="ECO:0007669"/>
    <property type="project" value="UniProtKB-ARBA"/>
</dbReference>
<feature type="domain" description="Flavodoxin-like" evidence="1">
    <location>
        <begin position="3"/>
        <end position="158"/>
    </location>
</feature>
<dbReference type="Pfam" id="PF12682">
    <property type="entry name" value="Flavodoxin_4"/>
    <property type="match status" value="1"/>
</dbReference>
<evidence type="ECO:0000313" key="3">
    <source>
        <dbReference type="Proteomes" id="UP000017090"/>
    </source>
</evidence>
<dbReference type="PANTHER" id="PTHR39201">
    <property type="entry name" value="EXPORTED PROTEIN-RELATED"/>
    <property type="match status" value="1"/>
</dbReference>
<reference evidence="2 3" key="1">
    <citation type="submission" date="2013-09" db="EMBL/GenBank/DDBJ databases">
        <authorList>
            <person name="Durkin A.S."/>
            <person name="Haft D.R."/>
            <person name="McCorrison J."/>
            <person name="Torralba M."/>
            <person name="Gillis M."/>
            <person name="Haft D.H."/>
            <person name="Methe B."/>
            <person name="Sutton G."/>
            <person name="Nelson K.E."/>
        </authorList>
    </citation>
    <scope>NUCLEOTIDE SEQUENCE [LARGE SCALE GENOMIC DNA]</scope>
    <source>
        <strain evidence="2 3">BV3C16-1</strain>
    </source>
</reference>
<dbReference type="PROSITE" id="PS00201">
    <property type="entry name" value="FLAVODOXIN"/>
    <property type="match status" value="1"/>
</dbReference>
<comment type="caution">
    <text evidence="2">The sequence shown here is derived from an EMBL/GenBank/DDBJ whole genome shotgun (WGS) entry which is preliminary data.</text>
</comment>
<dbReference type="PATRIC" id="fig|1111454.3.peg.496"/>
<dbReference type="eggNOG" id="COG0716">
    <property type="taxonomic scope" value="Bacteria"/>
</dbReference>
<accession>U7UR78</accession>
<dbReference type="STRING" id="1111454.HMPREF1250_2161"/>
<name>U7UR78_9FIRM</name>
<evidence type="ECO:0000259" key="1">
    <source>
        <dbReference type="PROSITE" id="PS50902"/>
    </source>
</evidence>
<dbReference type="AlphaFoldDB" id="U7UR78"/>
<evidence type="ECO:0000313" key="2">
    <source>
        <dbReference type="EMBL" id="ERT61786.1"/>
    </source>
</evidence>
<dbReference type="GO" id="GO:0010181">
    <property type="term" value="F:FMN binding"/>
    <property type="evidence" value="ECO:0007669"/>
    <property type="project" value="InterPro"/>
</dbReference>
<dbReference type="PANTHER" id="PTHR39201:SF1">
    <property type="entry name" value="FLAVODOXIN-LIKE DOMAIN-CONTAINING PROTEIN"/>
    <property type="match status" value="1"/>
</dbReference>
<dbReference type="GO" id="GO:0009055">
    <property type="term" value="F:electron transfer activity"/>
    <property type="evidence" value="ECO:0007669"/>
    <property type="project" value="InterPro"/>
</dbReference>
<dbReference type="Proteomes" id="UP000017090">
    <property type="component" value="Unassembled WGS sequence"/>
</dbReference>
<keyword evidence="3" id="KW-1185">Reference proteome</keyword>
<gene>
    <name evidence="2" type="ORF">HMPREF1250_2161</name>
</gene>
<dbReference type="EC" id="1.7.-.-" evidence="2"/>
<dbReference type="OrthoDB" id="9806505at2"/>
<sequence length="158" mass="17856">MKSLIIYYSQTGRTKALAEKIESRFHCDVIALTPQKKYGNYLLAVLQAGWEKITRRIPGVTASIPNTSQYDAIFIGYPVWYYDVPAFMTQFLKKCDFENKTVIPFATSGSTDIIATLQTLETACAGAVVRHPFICRRRDGDTSKAWLDAIEKDLSEFI</sequence>
<dbReference type="EMBL" id="AWXA01000008">
    <property type="protein sequence ID" value="ERT61786.1"/>
    <property type="molecule type" value="Genomic_DNA"/>
</dbReference>
<dbReference type="PROSITE" id="PS50902">
    <property type="entry name" value="FLAVODOXIN_LIKE"/>
    <property type="match status" value="1"/>
</dbReference>
<dbReference type="InterPro" id="IPR029039">
    <property type="entry name" value="Flavoprotein-like_sf"/>
</dbReference>
<keyword evidence="2" id="KW-0560">Oxidoreductase</keyword>
<dbReference type="RefSeq" id="WP_023053076.1">
    <property type="nucleotide sequence ID" value="NZ_AWXA01000008.1"/>
</dbReference>
<dbReference type="InterPro" id="IPR008254">
    <property type="entry name" value="Flavodoxin/NO_synth"/>
</dbReference>
<dbReference type="InterPro" id="IPR001226">
    <property type="entry name" value="Flavodoxin_CS"/>
</dbReference>
<organism evidence="2 3">
    <name type="scientific">Megasphaera vaginalis</name>
    <name type="common">ex Srinivasan et al. 2021</name>
    <dbReference type="NCBI Taxonomy" id="1111454"/>
    <lineage>
        <taxon>Bacteria</taxon>
        <taxon>Bacillati</taxon>
        <taxon>Bacillota</taxon>
        <taxon>Negativicutes</taxon>
        <taxon>Veillonellales</taxon>
        <taxon>Veillonellaceae</taxon>
        <taxon>Megasphaera</taxon>
    </lineage>
</organism>